<reference evidence="2" key="1">
    <citation type="submission" date="2016-10" db="EMBL/GenBank/DDBJ databases">
        <authorList>
            <person name="Varghese N."/>
            <person name="Submissions S."/>
        </authorList>
    </citation>
    <scope>NUCLEOTIDE SEQUENCE [LARGE SCALE GENOMIC DNA]</scope>
    <source>
        <strain evidence="2">CGMCC 1.12402</strain>
    </source>
</reference>
<proteinExistence type="predicted"/>
<dbReference type="Proteomes" id="UP000199437">
    <property type="component" value="Unassembled WGS sequence"/>
</dbReference>
<accession>A0A1I0N2V2</accession>
<dbReference type="AlphaFoldDB" id="A0A1I0N2V2"/>
<name>A0A1I0N2V2_9BACT</name>
<sequence length="50" mass="5924">MNCIINDTIARYWKKGINPDVLARYIAIKHRISVDKSTIFRRIEAMNLNF</sequence>
<gene>
    <name evidence="1" type="ORF">SAMN05216290_0882</name>
</gene>
<dbReference type="RefSeq" id="WP_162844676.1">
    <property type="nucleotide sequence ID" value="NZ_FOIR01000001.1"/>
</dbReference>
<evidence type="ECO:0000313" key="1">
    <source>
        <dbReference type="EMBL" id="SEV95219.1"/>
    </source>
</evidence>
<evidence type="ECO:0000313" key="2">
    <source>
        <dbReference type="Proteomes" id="UP000199437"/>
    </source>
</evidence>
<protein>
    <submittedName>
        <fullName evidence="1">Uncharacterized protein</fullName>
    </submittedName>
</protein>
<dbReference type="STRING" id="1267423.SAMN05216290_0882"/>
<keyword evidence="2" id="KW-1185">Reference proteome</keyword>
<dbReference type="EMBL" id="FOIR01000001">
    <property type="protein sequence ID" value="SEV95219.1"/>
    <property type="molecule type" value="Genomic_DNA"/>
</dbReference>
<dbReference type="GeneID" id="99988766"/>
<organism evidence="1 2">
    <name type="scientific">Roseivirga pacifica</name>
    <dbReference type="NCBI Taxonomy" id="1267423"/>
    <lineage>
        <taxon>Bacteria</taxon>
        <taxon>Pseudomonadati</taxon>
        <taxon>Bacteroidota</taxon>
        <taxon>Cytophagia</taxon>
        <taxon>Cytophagales</taxon>
        <taxon>Roseivirgaceae</taxon>
        <taxon>Roseivirga</taxon>
    </lineage>
</organism>